<keyword evidence="3" id="KW-1185">Reference proteome</keyword>
<name>A0A821LFT1_9BILA</name>
<dbReference type="InterPro" id="IPR000998">
    <property type="entry name" value="MAM_dom"/>
</dbReference>
<evidence type="ECO:0000313" key="3">
    <source>
        <dbReference type="Proteomes" id="UP000663866"/>
    </source>
</evidence>
<gene>
    <name evidence="2" type="ORF">OVN521_LOCUS50131</name>
</gene>
<evidence type="ECO:0000313" key="2">
    <source>
        <dbReference type="EMBL" id="CAF4750330.1"/>
    </source>
</evidence>
<dbReference type="AlphaFoldDB" id="A0A821LFT1"/>
<reference evidence="2" key="1">
    <citation type="submission" date="2021-02" db="EMBL/GenBank/DDBJ databases">
        <authorList>
            <person name="Nowell W R."/>
        </authorList>
    </citation>
    <scope>NUCLEOTIDE SEQUENCE</scope>
</reference>
<accession>A0A821LFT1</accession>
<comment type="caution">
    <text evidence="2">The sequence shown here is derived from an EMBL/GenBank/DDBJ whole genome shotgun (WGS) entry which is preliminary data.</text>
</comment>
<dbReference type="EMBL" id="CAJOBG010113676">
    <property type="protein sequence ID" value="CAF4750330.1"/>
    <property type="molecule type" value="Genomic_DNA"/>
</dbReference>
<dbReference type="Gene3D" id="2.60.120.200">
    <property type="match status" value="1"/>
</dbReference>
<dbReference type="Proteomes" id="UP000663866">
    <property type="component" value="Unassembled WGS sequence"/>
</dbReference>
<dbReference type="PROSITE" id="PS50060">
    <property type="entry name" value="MAM_2"/>
    <property type="match status" value="1"/>
</dbReference>
<feature type="non-terminal residue" evidence="2">
    <location>
        <position position="1"/>
    </location>
</feature>
<dbReference type="InterPro" id="IPR013320">
    <property type="entry name" value="ConA-like_dom_sf"/>
</dbReference>
<proteinExistence type="predicted"/>
<feature type="domain" description="MAM" evidence="1">
    <location>
        <begin position="1"/>
        <end position="60"/>
    </location>
</feature>
<feature type="non-terminal residue" evidence="2">
    <location>
        <position position="60"/>
    </location>
</feature>
<sequence>CDFEKSPCGWEDDSIGYYVWARRNASSILLMPGDMTTNTSRGFVMTVAGGSGSFAGSSRL</sequence>
<dbReference type="GO" id="GO:0016020">
    <property type="term" value="C:membrane"/>
    <property type="evidence" value="ECO:0007669"/>
    <property type="project" value="InterPro"/>
</dbReference>
<organism evidence="2 3">
    <name type="scientific">Rotaria magnacalcarata</name>
    <dbReference type="NCBI Taxonomy" id="392030"/>
    <lineage>
        <taxon>Eukaryota</taxon>
        <taxon>Metazoa</taxon>
        <taxon>Spiralia</taxon>
        <taxon>Gnathifera</taxon>
        <taxon>Rotifera</taxon>
        <taxon>Eurotatoria</taxon>
        <taxon>Bdelloidea</taxon>
        <taxon>Philodinida</taxon>
        <taxon>Philodinidae</taxon>
        <taxon>Rotaria</taxon>
    </lineage>
</organism>
<dbReference type="SUPFAM" id="SSF49899">
    <property type="entry name" value="Concanavalin A-like lectins/glucanases"/>
    <property type="match status" value="1"/>
</dbReference>
<evidence type="ECO:0000259" key="1">
    <source>
        <dbReference type="PROSITE" id="PS50060"/>
    </source>
</evidence>
<protein>
    <recommendedName>
        <fullName evidence="1">MAM domain-containing protein</fullName>
    </recommendedName>
</protein>